<dbReference type="GO" id="GO:0003677">
    <property type="term" value="F:DNA binding"/>
    <property type="evidence" value="ECO:0007669"/>
    <property type="project" value="InterPro"/>
</dbReference>
<evidence type="ECO:0000256" key="7">
    <source>
        <dbReference type="ARBA" id="ARBA00034617"/>
    </source>
</evidence>
<dbReference type="PANTHER" id="PTHR11274">
    <property type="entry name" value="RAD25/XP-B DNA REPAIR HELICASE"/>
    <property type="match status" value="1"/>
</dbReference>
<dbReference type="KEGG" id="llu:AKJ09_09533"/>
<name>A0A0K1QBS4_9BACT</name>
<dbReference type="Gene3D" id="3.40.50.300">
    <property type="entry name" value="P-loop containing nucleotide triphosphate hydrolases"/>
    <property type="match status" value="2"/>
</dbReference>
<dbReference type="SUPFAM" id="SSF52540">
    <property type="entry name" value="P-loop containing nucleoside triphosphate hydrolases"/>
    <property type="match status" value="1"/>
</dbReference>
<evidence type="ECO:0000259" key="10">
    <source>
        <dbReference type="PROSITE" id="PS51192"/>
    </source>
</evidence>
<evidence type="ECO:0000256" key="4">
    <source>
        <dbReference type="ARBA" id="ARBA00022806"/>
    </source>
</evidence>
<feature type="domain" description="Helicase C-terminal" evidence="11">
    <location>
        <begin position="191"/>
        <end position="322"/>
    </location>
</feature>
<evidence type="ECO:0000256" key="8">
    <source>
        <dbReference type="ARBA" id="ARBA00034808"/>
    </source>
</evidence>
<dbReference type="GO" id="GO:0005524">
    <property type="term" value="F:ATP binding"/>
    <property type="evidence" value="ECO:0007669"/>
    <property type="project" value="UniProtKB-KW"/>
</dbReference>
<sequence>MVRPPARHLRGTIGVIGGGDYDVRPLTVTTYDSACLHMEHLGARFGFVVFDECHHLPGPSYKLAAQLCLAPFRLGLTATPERADGQHLLLDTLVGPTVYRKDISELAGEYLADYDVVHLEVDLTEEERAEHDAERALYLGFVAKNGIRLSSPRGFGDFIARSARSAEGRRAMRGYRRQRELAFAASAKLTQIEHLLDVHRDGRAIVFTQDNATAYRIARRFLLPAITHQTRVSERSEILAGLADGTFGAVVTSKVLNEGVDVREANVAIVLSGSGSVREHVQRLGRILRKSEGKRAVLYELVTSRTAETRTSERRREHDAYR</sequence>
<feature type="domain" description="Helicase ATP-binding" evidence="10">
    <location>
        <begin position="1"/>
        <end position="98"/>
    </location>
</feature>
<dbReference type="RefSeq" id="WP_240488824.1">
    <property type="nucleotide sequence ID" value="NZ_CP012333.1"/>
</dbReference>
<evidence type="ECO:0000259" key="11">
    <source>
        <dbReference type="PROSITE" id="PS51194"/>
    </source>
</evidence>
<keyword evidence="4 12" id="KW-0347">Helicase</keyword>
<dbReference type="InterPro" id="IPR032438">
    <property type="entry name" value="ERCC3_RAD25_C"/>
</dbReference>
<evidence type="ECO:0000256" key="5">
    <source>
        <dbReference type="ARBA" id="ARBA00022840"/>
    </source>
</evidence>
<dbReference type="InterPro" id="IPR050615">
    <property type="entry name" value="ATP-dep_DNA_Helicase"/>
</dbReference>
<evidence type="ECO:0000256" key="3">
    <source>
        <dbReference type="ARBA" id="ARBA00022801"/>
    </source>
</evidence>
<dbReference type="Proteomes" id="UP000064967">
    <property type="component" value="Chromosome"/>
</dbReference>
<evidence type="ECO:0000256" key="1">
    <source>
        <dbReference type="ARBA" id="ARBA00006637"/>
    </source>
</evidence>
<dbReference type="EMBL" id="CP012333">
    <property type="protein sequence ID" value="AKV02870.1"/>
    <property type="molecule type" value="Genomic_DNA"/>
</dbReference>
<reference evidence="12 13" key="1">
    <citation type="submission" date="2015-08" db="EMBL/GenBank/DDBJ databases">
        <authorList>
            <person name="Babu N.S."/>
            <person name="Beckwith C.J."/>
            <person name="Beseler K.G."/>
            <person name="Brison A."/>
            <person name="Carone J.V."/>
            <person name="Caskin T.P."/>
            <person name="Diamond M."/>
            <person name="Durham M.E."/>
            <person name="Foxe J.M."/>
            <person name="Go M."/>
            <person name="Henderson B.A."/>
            <person name="Jones I.B."/>
            <person name="McGettigan J.A."/>
            <person name="Micheletti S.J."/>
            <person name="Nasrallah M.E."/>
            <person name="Ortiz D."/>
            <person name="Piller C.R."/>
            <person name="Privatt S.R."/>
            <person name="Schneider S.L."/>
            <person name="Sharp S."/>
            <person name="Smith T.C."/>
            <person name="Stanton J.D."/>
            <person name="Ullery H.E."/>
            <person name="Wilson R.J."/>
            <person name="Serrano M.G."/>
            <person name="Buck G."/>
            <person name="Lee V."/>
            <person name="Wang Y."/>
            <person name="Carvalho R."/>
            <person name="Voegtly L."/>
            <person name="Shi R."/>
            <person name="Duckworth R."/>
            <person name="Johnson A."/>
            <person name="Loviza R."/>
            <person name="Walstead R."/>
            <person name="Shah Z."/>
            <person name="Kiflezghi M."/>
            <person name="Wade K."/>
            <person name="Ball S.L."/>
            <person name="Bradley K.W."/>
            <person name="Asai D.J."/>
            <person name="Bowman C.A."/>
            <person name="Russell D.A."/>
            <person name="Pope W.H."/>
            <person name="Jacobs-Sera D."/>
            <person name="Hendrix R.W."/>
            <person name="Hatfull G.F."/>
        </authorList>
    </citation>
    <scope>NUCLEOTIDE SEQUENCE [LARGE SCALE GENOMIC DNA]</scope>
    <source>
        <strain evidence="12 13">DSM 27648</strain>
    </source>
</reference>
<accession>A0A0K1QBS4</accession>
<evidence type="ECO:0000313" key="12">
    <source>
        <dbReference type="EMBL" id="AKV02870.1"/>
    </source>
</evidence>
<proteinExistence type="inferred from homology"/>
<dbReference type="Pfam" id="PF04851">
    <property type="entry name" value="ResIII"/>
    <property type="match status" value="1"/>
</dbReference>
<dbReference type="PROSITE" id="PS51192">
    <property type="entry name" value="HELICASE_ATP_BIND_1"/>
    <property type="match status" value="1"/>
</dbReference>
<dbReference type="AlphaFoldDB" id="A0A0K1QBS4"/>
<dbReference type="GO" id="GO:0043138">
    <property type="term" value="F:3'-5' DNA helicase activity"/>
    <property type="evidence" value="ECO:0007669"/>
    <property type="project" value="UniProtKB-EC"/>
</dbReference>
<keyword evidence="3" id="KW-0378">Hydrolase</keyword>
<dbReference type="PROSITE" id="PS51194">
    <property type="entry name" value="HELICASE_CTER"/>
    <property type="match status" value="1"/>
</dbReference>
<dbReference type="STRING" id="1391654.AKJ09_09533"/>
<dbReference type="GO" id="GO:0016787">
    <property type="term" value="F:hydrolase activity"/>
    <property type="evidence" value="ECO:0007669"/>
    <property type="project" value="UniProtKB-KW"/>
</dbReference>
<organism evidence="12 13">
    <name type="scientific">Labilithrix luteola</name>
    <dbReference type="NCBI Taxonomy" id="1391654"/>
    <lineage>
        <taxon>Bacteria</taxon>
        <taxon>Pseudomonadati</taxon>
        <taxon>Myxococcota</taxon>
        <taxon>Polyangia</taxon>
        <taxon>Polyangiales</taxon>
        <taxon>Labilitrichaceae</taxon>
        <taxon>Labilithrix</taxon>
    </lineage>
</organism>
<comment type="catalytic activity">
    <reaction evidence="9">
        <text>ATP + H2O = ADP + phosphate + H(+)</text>
        <dbReference type="Rhea" id="RHEA:13065"/>
        <dbReference type="ChEBI" id="CHEBI:15377"/>
        <dbReference type="ChEBI" id="CHEBI:15378"/>
        <dbReference type="ChEBI" id="CHEBI:30616"/>
        <dbReference type="ChEBI" id="CHEBI:43474"/>
        <dbReference type="ChEBI" id="CHEBI:456216"/>
        <dbReference type="EC" id="5.6.2.4"/>
    </reaction>
</comment>
<keyword evidence="5" id="KW-0067">ATP-binding</keyword>
<gene>
    <name evidence="12" type="ORF">AKJ09_09533</name>
</gene>
<protein>
    <recommendedName>
        <fullName evidence="8">DNA 3'-5' helicase</fullName>
        <ecNumber evidence="8">5.6.2.4</ecNumber>
    </recommendedName>
</protein>
<keyword evidence="6" id="KW-0413">Isomerase</keyword>
<evidence type="ECO:0000313" key="13">
    <source>
        <dbReference type="Proteomes" id="UP000064967"/>
    </source>
</evidence>
<dbReference type="PANTHER" id="PTHR11274:SF0">
    <property type="entry name" value="GENERAL TRANSCRIPTION AND DNA REPAIR FACTOR IIH HELICASE SUBUNIT XPB"/>
    <property type="match status" value="1"/>
</dbReference>
<comment type="catalytic activity">
    <reaction evidence="7">
        <text>Couples ATP hydrolysis with the unwinding of duplex DNA by translocating in the 3'-5' direction.</text>
        <dbReference type="EC" id="5.6.2.4"/>
    </reaction>
</comment>
<dbReference type="InterPro" id="IPR006935">
    <property type="entry name" value="Helicase/UvrB_N"/>
</dbReference>
<dbReference type="InterPro" id="IPR014001">
    <property type="entry name" value="Helicase_ATP-bd"/>
</dbReference>
<dbReference type="Pfam" id="PF16203">
    <property type="entry name" value="ERCC3_RAD25_C"/>
    <property type="match status" value="1"/>
</dbReference>
<evidence type="ECO:0000256" key="9">
    <source>
        <dbReference type="ARBA" id="ARBA00048988"/>
    </source>
</evidence>
<keyword evidence="2" id="KW-0547">Nucleotide-binding</keyword>
<dbReference type="InterPro" id="IPR027417">
    <property type="entry name" value="P-loop_NTPase"/>
</dbReference>
<dbReference type="InterPro" id="IPR001650">
    <property type="entry name" value="Helicase_C-like"/>
</dbReference>
<dbReference type="EC" id="5.6.2.4" evidence="8"/>
<evidence type="ECO:0000256" key="6">
    <source>
        <dbReference type="ARBA" id="ARBA00023235"/>
    </source>
</evidence>
<dbReference type="PATRIC" id="fig|1391654.3.peg.9658"/>
<evidence type="ECO:0000256" key="2">
    <source>
        <dbReference type="ARBA" id="ARBA00022741"/>
    </source>
</evidence>
<comment type="similarity">
    <text evidence="1">Belongs to the helicase family. RAD25/XPB subfamily.</text>
</comment>
<dbReference type="SMART" id="SM00490">
    <property type="entry name" value="HELICc"/>
    <property type="match status" value="1"/>
</dbReference>
<keyword evidence="13" id="KW-1185">Reference proteome</keyword>